<dbReference type="InterPro" id="IPR036779">
    <property type="entry name" value="LysM_dom_sf"/>
</dbReference>
<feature type="compositionally biased region" description="Basic and acidic residues" evidence="1">
    <location>
        <begin position="75"/>
        <end position="84"/>
    </location>
</feature>
<keyword evidence="2" id="KW-1133">Transmembrane helix</keyword>
<accession>A0A1G5ML59</accession>
<feature type="region of interest" description="Disordered" evidence="1">
    <location>
        <begin position="65"/>
        <end position="127"/>
    </location>
</feature>
<protein>
    <submittedName>
        <fullName evidence="4">Ig-like domain (Group 3)</fullName>
    </submittedName>
</protein>
<dbReference type="Gene3D" id="3.10.350.10">
    <property type="entry name" value="LysM domain"/>
    <property type="match status" value="1"/>
</dbReference>
<evidence type="ECO:0000256" key="2">
    <source>
        <dbReference type="SAM" id="Phobius"/>
    </source>
</evidence>
<name>A0A1G5ML59_AFIMA</name>
<dbReference type="CDD" id="cd00118">
    <property type="entry name" value="LysM"/>
    <property type="match status" value="1"/>
</dbReference>
<proteinExistence type="predicted"/>
<dbReference type="STRING" id="1120955.SAMN03080610_00870"/>
<evidence type="ECO:0000256" key="1">
    <source>
        <dbReference type="SAM" id="MobiDB-lite"/>
    </source>
</evidence>
<feature type="transmembrane region" description="Helical" evidence="2">
    <location>
        <begin position="37"/>
        <end position="56"/>
    </location>
</feature>
<dbReference type="InterPro" id="IPR018392">
    <property type="entry name" value="LysM"/>
</dbReference>
<dbReference type="InterPro" id="IPR052196">
    <property type="entry name" value="Bact_Kbp"/>
</dbReference>
<reference evidence="4 5" key="1">
    <citation type="submission" date="2016-10" db="EMBL/GenBank/DDBJ databases">
        <authorList>
            <person name="de Groot N.N."/>
        </authorList>
    </citation>
    <scope>NUCLEOTIDE SEQUENCE [LARGE SCALE GENOMIC DNA]</scope>
    <source>
        <strain evidence="4 5">DSM 2698</strain>
    </source>
</reference>
<evidence type="ECO:0000259" key="3">
    <source>
        <dbReference type="PROSITE" id="PS51782"/>
    </source>
</evidence>
<dbReference type="Gene3D" id="2.60.40.3110">
    <property type="match status" value="1"/>
</dbReference>
<dbReference type="Pfam" id="PF01476">
    <property type="entry name" value="LysM"/>
    <property type="match status" value="1"/>
</dbReference>
<dbReference type="SUPFAM" id="SSF54106">
    <property type="entry name" value="LysM domain"/>
    <property type="match status" value="1"/>
</dbReference>
<dbReference type="InterPro" id="IPR013783">
    <property type="entry name" value="Ig-like_fold"/>
</dbReference>
<keyword evidence="2" id="KW-0472">Membrane</keyword>
<sequence>MLTIAFLRKDKLRQSAPRGAAVLLYEAGNAAMPSPHIVLAAVLAGLIALGAGALFVHQSLEGSLPREAGQATDVARQDTNEGAERQNPPGDKADKESAAALAGEEEATSPSAVSPLGLTGSLSGKASETENGIGFDVVRVEPTGEAVIAGRARPNARVEILSNGKVVASAKANATGSFVAIPEQPLAPGSHDLSLRVTQEGGASSEEADERVAIVVPETSDGDVLVVAEAPGRASEILVAPRAAGGEAPDGDRHIASGSSGGADNPAALRPSESGDAGAPKEHGRDGTDAPADAERTAQDAAGAVGTDAQELTVEAVETDSGTMYVAGAGEPGTTVRVYVDNAPLAETQVNEGGRWVVQSPKDLAEGEVAVRADQLAPSGSDVTARSEVAFTRTLEDGALVPAAGTASDGSVAVDGELAAPRSIIIRRGDNLWTLSRRNYGQGIRYTTIYAANQDQIRNPDLIYPGQVFTLPTRDKSWDKEADEAG</sequence>
<dbReference type="PROSITE" id="PS51782">
    <property type="entry name" value="LYSM"/>
    <property type="match status" value="1"/>
</dbReference>
<organism evidence="4 5">
    <name type="scientific">Afifella marina DSM 2698</name>
    <dbReference type="NCBI Taxonomy" id="1120955"/>
    <lineage>
        <taxon>Bacteria</taxon>
        <taxon>Pseudomonadati</taxon>
        <taxon>Pseudomonadota</taxon>
        <taxon>Alphaproteobacteria</taxon>
        <taxon>Hyphomicrobiales</taxon>
        <taxon>Afifellaceae</taxon>
        <taxon>Afifella</taxon>
    </lineage>
</organism>
<dbReference type="PANTHER" id="PTHR34700">
    <property type="entry name" value="POTASSIUM BINDING PROTEIN KBP"/>
    <property type="match status" value="1"/>
</dbReference>
<feature type="region of interest" description="Disordered" evidence="1">
    <location>
        <begin position="242"/>
        <end position="310"/>
    </location>
</feature>
<keyword evidence="5" id="KW-1185">Reference proteome</keyword>
<evidence type="ECO:0000313" key="5">
    <source>
        <dbReference type="Proteomes" id="UP000199347"/>
    </source>
</evidence>
<dbReference type="AlphaFoldDB" id="A0A1G5ML59"/>
<dbReference type="PANTHER" id="PTHR34700:SF4">
    <property type="entry name" value="PHAGE-LIKE ELEMENT PBSX PROTEIN XKDP"/>
    <property type="match status" value="1"/>
</dbReference>
<keyword evidence="2" id="KW-0812">Transmembrane</keyword>
<dbReference type="EMBL" id="FMVW01000001">
    <property type="protein sequence ID" value="SCZ25873.1"/>
    <property type="molecule type" value="Genomic_DNA"/>
</dbReference>
<dbReference type="SMART" id="SM00257">
    <property type="entry name" value="LysM"/>
    <property type="match status" value="1"/>
</dbReference>
<dbReference type="Gene3D" id="2.60.40.10">
    <property type="entry name" value="Immunoglobulins"/>
    <property type="match status" value="1"/>
</dbReference>
<gene>
    <name evidence="4" type="ORF">SAMN03080610_00870</name>
</gene>
<dbReference type="Proteomes" id="UP000199347">
    <property type="component" value="Unassembled WGS sequence"/>
</dbReference>
<evidence type="ECO:0000313" key="4">
    <source>
        <dbReference type="EMBL" id="SCZ25873.1"/>
    </source>
</evidence>
<feature type="compositionally biased region" description="Basic and acidic residues" evidence="1">
    <location>
        <begin position="279"/>
        <end position="298"/>
    </location>
</feature>
<feature type="domain" description="LysM" evidence="3">
    <location>
        <begin position="422"/>
        <end position="471"/>
    </location>
</feature>